<sequence length="286" mass="32494">MKQLAIAFLLTWIGTNGFAQKADQVLARVSYTYTQKDDTLKNGKAISHNMLLFVGKNASLYTSFDKIRHEIAEDQKFRAMIANRAGSNKPVAFVTDANATNWMYRTSYFYFAQENRLFGKEFISLQSYLYEEKVPEIKWQITKDTTSFSGVHCQKATASFEGKNWTAWFAPSLPFRYGPWKLNGLPGLIIEAYDESKDTAYRFAGIADAKEGDFQRIDDIRKRPDSRPGDMNAIDQMIGIDVSGAYFENIIKLPTNAVKTTKKELDNLRAAFQKDPRGFVKAQSGF</sequence>
<comment type="caution">
    <text evidence="1">The sequence shown here is derived from an EMBL/GenBank/DDBJ whole genome shotgun (WGS) entry which is preliminary data.</text>
</comment>
<dbReference type="InterPro" id="IPR005901">
    <property type="entry name" value="GLPGLI"/>
</dbReference>
<proteinExistence type="predicted"/>
<evidence type="ECO:0000313" key="1">
    <source>
        <dbReference type="EMBL" id="MEE1943944.1"/>
    </source>
</evidence>
<organism evidence="1 2">
    <name type="scientific">Pedobacter albus</name>
    <dbReference type="NCBI Taxonomy" id="3113905"/>
    <lineage>
        <taxon>Bacteria</taxon>
        <taxon>Pseudomonadati</taxon>
        <taxon>Bacteroidota</taxon>
        <taxon>Sphingobacteriia</taxon>
        <taxon>Sphingobacteriales</taxon>
        <taxon>Sphingobacteriaceae</taxon>
        <taxon>Pedobacter</taxon>
    </lineage>
</organism>
<keyword evidence="2" id="KW-1185">Reference proteome</keyword>
<accession>A0ABU7I3V9</accession>
<reference evidence="1 2" key="1">
    <citation type="submission" date="2024-01" db="EMBL/GenBank/DDBJ databases">
        <title>Pedobacter sp. nov., isolated from fresh soil.</title>
        <authorList>
            <person name="Le N.T.T."/>
        </authorList>
    </citation>
    <scope>NUCLEOTIDE SEQUENCE [LARGE SCALE GENOMIC DNA]</scope>
    <source>
        <strain evidence="1 2">KR3-3</strain>
    </source>
</reference>
<dbReference type="NCBIfam" id="TIGR01200">
    <property type="entry name" value="GLPGLI"/>
    <property type="match status" value="1"/>
</dbReference>
<dbReference type="EMBL" id="JAZDQT010000001">
    <property type="protein sequence ID" value="MEE1943944.1"/>
    <property type="molecule type" value="Genomic_DNA"/>
</dbReference>
<dbReference type="RefSeq" id="WP_330106332.1">
    <property type="nucleotide sequence ID" value="NZ_JAZDQT010000001.1"/>
</dbReference>
<gene>
    <name evidence="1" type="ORF">VRU48_02415</name>
</gene>
<dbReference type="Proteomes" id="UP001336835">
    <property type="component" value="Unassembled WGS sequence"/>
</dbReference>
<evidence type="ECO:0000313" key="2">
    <source>
        <dbReference type="Proteomes" id="UP001336835"/>
    </source>
</evidence>
<protein>
    <submittedName>
        <fullName evidence="1">GLPGLI family protein</fullName>
    </submittedName>
</protein>
<name>A0ABU7I3V9_9SPHI</name>